<evidence type="ECO:0000256" key="2">
    <source>
        <dbReference type="ARBA" id="ARBA00022692"/>
    </source>
</evidence>
<feature type="transmembrane region" description="Helical" evidence="5">
    <location>
        <begin position="84"/>
        <end position="101"/>
    </location>
</feature>
<evidence type="ECO:0000256" key="3">
    <source>
        <dbReference type="ARBA" id="ARBA00022989"/>
    </source>
</evidence>
<evidence type="ECO:0000259" key="6">
    <source>
        <dbReference type="PROSITE" id="PS50850"/>
    </source>
</evidence>
<dbReference type="InterPro" id="IPR036259">
    <property type="entry name" value="MFS_trans_sf"/>
</dbReference>
<dbReference type="Gene3D" id="1.20.1250.20">
    <property type="entry name" value="MFS general substrate transporter like domains"/>
    <property type="match status" value="1"/>
</dbReference>
<feature type="transmembrane region" description="Helical" evidence="5">
    <location>
        <begin position="140"/>
        <end position="162"/>
    </location>
</feature>
<comment type="caution">
    <text evidence="7">The sequence shown here is derived from an EMBL/GenBank/DDBJ whole genome shotgun (WGS) entry which is preliminary data.</text>
</comment>
<evidence type="ECO:0000256" key="5">
    <source>
        <dbReference type="SAM" id="Phobius"/>
    </source>
</evidence>
<accession>A0ABR3H3M8</accession>
<dbReference type="InterPro" id="IPR005829">
    <property type="entry name" value="Sugar_transporter_CS"/>
</dbReference>
<dbReference type="InterPro" id="IPR020846">
    <property type="entry name" value="MFS_dom"/>
</dbReference>
<evidence type="ECO:0000313" key="7">
    <source>
        <dbReference type="EMBL" id="KAL0859418.1"/>
    </source>
</evidence>
<dbReference type="PANTHER" id="PTHR48021:SF68">
    <property type="entry name" value="MAJOR FACILITATOR SUPERFAMILY (MFS) PROFILE DOMAIN-CONTAINING PROTEIN"/>
    <property type="match status" value="1"/>
</dbReference>
<evidence type="ECO:0000256" key="1">
    <source>
        <dbReference type="ARBA" id="ARBA00004141"/>
    </source>
</evidence>
<evidence type="ECO:0000256" key="4">
    <source>
        <dbReference type="ARBA" id="ARBA00023136"/>
    </source>
</evidence>
<keyword evidence="4 5" id="KW-0472">Membrane</keyword>
<dbReference type="PROSITE" id="PS00217">
    <property type="entry name" value="SUGAR_TRANSPORT_2"/>
    <property type="match status" value="1"/>
</dbReference>
<dbReference type="PROSITE" id="PS50850">
    <property type="entry name" value="MFS"/>
    <property type="match status" value="1"/>
</dbReference>
<feature type="transmembrane region" description="Helical" evidence="5">
    <location>
        <begin position="430"/>
        <end position="452"/>
    </location>
</feature>
<comment type="subcellular location">
    <subcellularLocation>
        <location evidence="1">Membrane</location>
        <topology evidence="1">Multi-pass membrane protein</topology>
    </subcellularLocation>
</comment>
<feature type="transmembrane region" description="Helical" evidence="5">
    <location>
        <begin position="107"/>
        <end position="128"/>
    </location>
</feature>
<evidence type="ECO:0000313" key="8">
    <source>
        <dbReference type="Proteomes" id="UP001549920"/>
    </source>
</evidence>
<protein>
    <recommendedName>
        <fullName evidence="6">Major facilitator superfamily (MFS) profile domain-containing protein</fullName>
    </recommendedName>
</protein>
<keyword evidence="3 5" id="KW-1133">Transmembrane helix</keyword>
<name>A0ABR3H3M8_LOXSC</name>
<dbReference type="Pfam" id="PF00083">
    <property type="entry name" value="Sugar_tr"/>
    <property type="match status" value="1"/>
</dbReference>
<reference evidence="7 8" key="1">
    <citation type="submission" date="2024-06" db="EMBL/GenBank/DDBJ databases">
        <title>A chromosome-level genome assembly of beet webworm, Loxostege sticticalis.</title>
        <authorList>
            <person name="Zhang Y."/>
        </authorList>
    </citation>
    <scope>NUCLEOTIDE SEQUENCE [LARGE SCALE GENOMIC DNA]</scope>
    <source>
        <strain evidence="7">AQ026</strain>
        <tissue evidence="7">Whole body</tissue>
    </source>
</reference>
<feature type="transmembrane region" description="Helical" evidence="5">
    <location>
        <begin position="366"/>
        <end position="389"/>
    </location>
</feature>
<feature type="transmembrane region" description="Helical" evidence="5">
    <location>
        <begin position="401"/>
        <end position="424"/>
    </location>
</feature>
<dbReference type="InterPro" id="IPR050549">
    <property type="entry name" value="MFS_Trehalose_Transporter"/>
</dbReference>
<feature type="transmembrane region" description="Helical" evidence="5">
    <location>
        <begin position="55"/>
        <end position="77"/>
    </location>
</feature>
<feature type="transmembrane region" description="Helical" evidence="5">
    <location>
        <begin position="330"/>
        <end position="351"/>
    </location>
</feature>
<proteinExistence type="predicted"/>
<keyword evidence="2 5" id="KW-0812">Transmembrane</keyword>
<keyword evidence="8" id="KW-1185">Reference proteome</keyword>
<gene>
    <name evidence="7" type="ORF">ABMA27_010597</name>
</gene>
<feature type="domain" description="Major facilitator superfamily (MFS) profile" evidence="6">
    <location>
        <begin position="9"/>
        <end position="456"/>
    </location>
</feature>
<dbReference type="Proteomes" id="UP001549920">
    <property type="component" value="Unassembled WGS sequence"/>
</dbReference>
<dbReference type="InterPro" id="IPR005828">
    <property type="entry name" value="MFS_sugar_transport-like"/>
</dbReference>
<organism evidence="7 8">
    <name type="scientific">Loxostege sticticalis</name>
    <name type="common">Beet webworm moth</name>
    <dbReference type="NCBI Taxonomy" id="481309"/>
    <lineage>
        <taxon>Eukaryota</taxon>
        <taxon>Metazoa</taxon>
        <taxon>Ecdysozoa</taxon>
        <taxon>Arthropoda</taxon>
        <taxon>Hexapoda</taxon>
        <taxon>Insecta</taxon>
        <taxon>Pterygota</taxon>
        <taxon>Neoptera</taxon>
        <taxon>Endopterygota</taxon>
        <taxon>Lepidoptera</taxon>
        <taxon>Glossata</taxon>
        <taxon>Ditrysia</taxon>
        <taxon>Pyraloidea</taxon>
        <taxon>Crambidae</taxon>
        <taxon>Pyraustinae</taxon>
        <taxon>Loxostege</taxon>
    </lineage>
</organism>
<sequence>MRWFIPFCPICFVTAGVCLNIIGHGAIVGFTAFLIPGLRRPESHIKTTVADESSIASIVGIALIVGNLTMTALMSTIGRKKSHILTIFPVLVGWFLIFLANSVRTLVIARFLQGLSMGMHGPLGSVIVAEMTHPANRGAFLSCISLSLAIGTFVCHTIGAYLTWQMSALALSLIPTGSLILILFAPESPPWLISQGRYDEATKVFYWLRGRTEEEVAELERLITAQTMLKSSTVTGLKVSFCTRIRRAFRYLVETFKKPEFYKPVSIMFLMYSSFQFSGNNVLNAYALDIIRQVVGPEANAKMLLVAMDVDRIIFNIIAVFLMRKLKRRTVLFGSGLIVVSCYFTKGAFVYAKNAGMLPSAMQGQWFPIMVMGIYVSMSVGLSVMPFTISGEIFPLEYRGLAGGISALPLAVNFFLAVKCFPILNVNIGLPLTYLLYGSVVSCGLVLLFFTLPETKDKTLQEIEDKFRGLTAEDRKAAELPEKEEMLRKNSSGIDV</sequence>
<feature type="transmembrane region" description="Helical" evidence="5">
    <location>
        <begin position="168"/>
        <end position="185"/>
    </location>
</feature>
<dbReference type="SUPFAM" id="SSF103473">
    <property type="entry name" value="MFS general substrate transporter"/>
    <property type="match status" value="1"/>
</dbReference>
<dbReference type="EMBL" id="JBEUOH010000027">
    <property type="protein sequence ID" value="KAL0859418.1"/>
    <property type="molecule type" value="Genomic_DNA"/>
</dbReference>
<feature type="transmembrane region" description="Helical" evidence="5">
    <location>
        <begin position="7"/>
        <end position="35"/>
    </location>
</feature>
<dbReference type="PANTHER" id="PTHR48021">
    <property type="match status" value="1"/>
</dbReference>